<proteinExistence type="predicted"/>
<evidence type="ECO:0000313" key="2">
    <source>
        <dbReference type="Proteomes" id="UP001164250"/>
    </source>
</evidence>
<protein>
    <submittedName>
        <fullName evidence="1">Uncharacterized protein</fullName>
    </submittedName>
</protein>
<keyword evidence="2" id="KW-1185">Reference proteome</keyword>
<dbReference type="Proteomes" id="UP001164250">
    <property type="component" value="Chromosome 3"/>
</dbReference>
<evidence type="ECO:0000313" key="1">
    <source>
        <dbReference type="EMBL" id="KAJ0103420.1"/>
    </source>
</evidence>
<accession>A0ACC1BWY3</accession>
<name>A0ACC1BWY3_9ROSI</name>
<comment type="caution">
    <text evidence="1">The sequence shown here is derived from an EMBL/GenBank/DDBJ whole genome shotgun (WGS) entry which is preliminary data.</text>
</comment>
<sequence>MDRLCCMLWLLLTWVSIISVLSIARRLKPTSRKLPPGPTKYPLIGNLFDLGNKPHKSLAKLAKVHGPIMSLKLGQVTTIVMSSESMAKQVLQIHDKSFCDRTIPDSLLAHQHHEFGMPWLPASTEWRNLRKICNSYIFSSKKVETDQDLRRKKVQELVAYVEESCSGGRAINIGQAAFTTSLNMLSRTIFSVDLADPTSDTGQKFKELVWDIMVDMGKPNLADHFPLLKKIDPLGMRRRMATNFGKMFELFDRMIDQRLKLRDGHNEDVLDILLNITQEIDRNCIKHLFLDLFVAGTDTTSSTLEWAMAELLLNPEALSKAQLELEQTIGKRNQVEESAITHLPYLQAIIKETLRLHPPTPLLLPRKASADIELSGFTVPKDAKVLVNVWAIGRDATAWDNPNSFIPERFLGSDLDFKGHHFELIPFGGGRRICPAVLMAIKMLHLMLASLIHSFDWKLDEEKMDMEDKFGITLQKAQPLCAIPIARRFN</sequence>
<gene>
    <name evidence="1" type="ORF">Patl1_05207</name>
</gene>
<organism evidence="1 2">
    <name type="scientific">Pistacia atlantica</name>
    <dbReference type="NCBI Taxonomy" id="434234"/>
    <lineage>
        <taxon>Eukaryota</taxon>
        <taxon>Viridiplantae</taxon>
        <taxon>Streptophyta</taxon>
        <taxon>Embryophyta</taxon>
        <taxon>Tracheophyta</taxon>
        <taxon>Spermatophyta</taxon>
        <taxon>Magnoliopsida</taxon>
        <taxon>eudicotyledons</taxon>
        <taxon>Gunneridae</taxon>
        <taxon>Pentapetalae</taxon>
        <taxon>rosids</taxon>
        <taxon>malvids</taxon>
        <taxon>Sapindales</taxon>
        <taxon>Anacardiaceae</taxon>
        <taxon>Pistacia</taxon>
    </lineage>
</organism>
<reference evidence="2" key="1">
    <citation type="journal article" date="2023" name="G3 (Bethesda)">
        <title>Genome assembly and association tests identify interacting loci associated with vigor, precocity, and sex in interspecific pistachio rootstocks.</title>
        <authorList>
            <person name="Palmer W."/>
            <person name="Jacygrad E."/>
            <person name="Sagayaradj S."/>
            <person name="Cavanaugh K."/>
            <person name="Han R."/>
            <person name="Bertier L."/>
            <person name="Beede B."/>
            <person name="Kafkas S."/>
            <person name="Golino D."/>
            <person name="Preece J."/>
            <person name="Michelmore R."/>
        </authorList>
    </citation>
    <scope>NUCLEOTIDE SEQUENCE [LARGE SCALE GENOMIC DNA]</scope>
</reference>
<dbReference type="EMBL" id="CM047899">
    <property type="protein sequence ID" value="KAJ0103420.1"/>
    <property type="molecule type" value="Genomic_DNA"/>
</dbReference>